<dbReference type="RefSeq" id="WP_059061206.1">
    <property type="nucleotide sequence ID" value="NZ_LN879502.1"/>
</dbReference>
<feature type="binding site" evidence="6">
    <location>
        <position position="113"/>
    </location>
    <ligand>
        <name>Mg(2+)</name>
        <dbReference type="ChEBI" id="CHEBI:18420"/>
    </ligand>
</feature>
<dbReference type="NCBIfam" id="NF008629">
    <property type="entry name" value="PRK11617.1"/>
    <property type="match status" value="1"/>
</dbReference>
<feature type="binding site" evidence="6">
    <location>
        <position position="43"/>
    </location>
    <ligand>
        <name>Mg(2+)</name>
        <dbReference type="ChEBI" id="CHEBI:18420"/>
    </ligand>
</feature>
<sequence>MQVPSNWLYPDSLEEAKKVQNELASRVLLQDDFNPLRLLGGMDVSNNPYDPKKMVYAAVVTLDVKSLTLESKAHAAKQQPFPYIPGFLGFRESPPLIEAFQKLPKCPDLFLVDGQGISHPRRLGIASHIGVLLDIPTIGVAKNILVGKPQGELGESIGDYIPLIANGEEVGVLLRTKSKCNPLIISPGHRISLKTAIEIVLACMANYRLPEPTRHAHLTANECRKNYSLS</sequence>
<dbReference type="InterPro" id="IPR007581">
    <property type="entry name" value="Endonuclease-V"/>
</dbReference>
<dbReference type="KEGG" id="pnl:PNK_1437"/>
<keyword evidence="6" id="KW-0479">Metal-binding</keyword>
<dbReference type="GO" id="GO:0003727">
    <property type="term" value="F:single-stranded RNA binding"/>
    <property type="evidence" value="ECO:0007669"/>
    <property type="project" value="TreeGrafter"/>
</dbReference>
<name>A0A0U5JAJ2_9BACT</name>
<dbReference type="EC" id="3.1.21.7" evidence="6"/>
<keyword evidence="4 6" id="KW-0255">Endonuclease</keyword>
<comment type="cofactor">
    <cofactor evidence="6">
        <name>Mg(2+)</name>
        <dbReference type="ChEBI" id="CHEBI:18420"/>
    </cofactor>
</comment>
<keyword evidence="6" id="KW-0234">DNA repair</keyword>
<gene>
    <name evidence="6 7" type="primary">nfi</name>
    <name evidence="7" type="ORF">PNK_1437</name>
</gene>
<dbReference type="GO" id="GO:0016891">
    <property type="term" value="F:RNA endonuclease activity producing 5'-phosphomonoesters, hydrolytic mechanism"/>
    <property type="evidence" value="ECO:0007669"/>
    <property type="project" value="TreeGrafter"/>
</dbReference>
<proteinExistence type="inferred from homology"/>
<comment type="subcellular location">
    <subcellularLocation>
        <location evidence="1 6">Cytoplasm</location>
    </subcellularLocation>
</comment>
<evidence type="ECO:0000313" key="7">
    <source>
        <dbReference type="EMBL" id="CUI17049.1"/>
    </source>
</evidence>
<comment type="catalytic activity">
    <reaction evidence="6">
        <text>Endonucleolytic cleavage at apurinic or apyrimidinic sites to products with a 5'-phosphate.</text>
        <dbReference type="EC" id="3.1.21.7"/>
    </reaction>
</comment>
<keyword evidence="6" id="KW-0460">Magnesium</keyword>
<organism evidence="7 8">
    <name type="scientific">Candidatus Protochlamydia naegleriophila</name>
    <dbReference type="NCBI Taxonomy" id="389348"/>
    <lineage>
        <taxon>Bacteria</taxon>
        <taxon>Pseudomonadati</taxon>
        <taxon>Chlamydiota</taxon>
        <taxon>Chlamydiia</taxon>
        <taxon>Parachlamydiales</taxon>
        <taxon>Parachlamydiaceae</taxon>
        <taxon>Candidatus Protochlamydia</taxon>
    </lineage>
</organism>
<dbReference type="HAMAP" id="MF_00801">
    <property type="entry name" value="Endonuclease_5"/>
    <property type="match status" value="1"/>
</dbReference>
<dbReference type="PANTHER" id="PTHR28511:SF1">
    <property type="entry name" value="ENDONUCLEASE V"/>
    <property type="match status" value="1"/>
</dbReference>
<dbReference type="InParanoid" id="A0A0U5JAJ2"/>
<keyword evidence="2 6" id="KW-0963">Cytoplasm</keyword>
<keyword evidence="5 6" id="KW-0378">Hydrolase</keyword>
<dbReference type="Proteomes" id="UP000069902">
    <property type="component" value="Chromosome cPNK"/>
</dbReference>
<comment type="similarity">
    <text evidence="6">Belongs to the endonuclease V family.</text>
</comment>
<comment type="function">
    <text evidence="6">DNA repair enzyme involved in the repair of deaminated bases. Selectively cleaves double-stranded DNA at the second phosphodiester bond 3' to a deoxyinosine leaving behind the intact lesion on the nicked DNA.</text>
</comment>
<protein>
    <recommendedName>
        <fullName evidence="6">Endonuclease V</fullName>
        <ecNumber evidence="6">3.1.21.7</ecNumber>
    </recommendedName>
    <alternativeName>
        <fullName evidence="6">Deoxyinosine 3'endonuclease</fullName>
    </alternativeName>
    <alternativeName>
        <fullName evidence="6">Deoxyribonuclease V</fullName>
        <shortName evidence="6">DNase V</shortName>
    </alternativeName>
</protein>
<evidence type="ECO:0000256" key="1">
    <source>
        <dbReference type="ARBA" id="ARBA00004496"/>
    </source>
</evidence>
<dbReference type="GO" id="GO:0005737">
    <property type="term" value="C:cytoplasm"/>
    <property type="evidence" value="ECO:0007669"/>
    <property type="project" value="UniProtKB-SubCell"/>
</dbReference>
<accession>A0A0U5JAJ2</accession>
<evidence type="ECO:0000313" key="8">
    <source>
        <dbReference type="Proteomes" id="UP000069902"/>
    </source>
</evidence>
<evidence type="ECO:0000256" key="2">
    <source>
        <dbReference type="ARBA" id="ARBA00022490"/>
    </source>
</evidence>
<dbReference type="GO" id="GO:0000287">
    <property type="term" value="F:magnesium ion binding"/>
    <property type="evidence" value="ECO:0007669"/>
    <property type="project" value="UniProtKB-UniRule"/>
</dbReference>
<dbReference type="STRING" id="389348.PNK_1437"/>
<evidence type="ECO:0000256" key="4">
    <source>
        <dbReference type="ARBA" id="ARBA00022759"/>
    </source>
</evidence>
<dbReference type="PATRIC" id="fig|389348.3.peg.1610"/>
<keyword evidence="6" id="KW-0227">DNA damage</keyword>
<evidence type="ECO:0000256" key="5">
    <source>
        <dbReference type="ARBA" id="ARBA00022801"/>
    </source>
</evidence>
<dbReference type="AlphaFoldDB" id="A0A0U5JAJ2"/>
<keyword evidence="8" id="KW-1185">Reference proteome</keyword>
<dbReference type="GO" id="GO:0006281">
    <property type="term" value="P:DNA repair"/>
    <property type="evidence" value="ECO:0007669"/>
    <property type="project" value="UniProtKB-UniRule"/>
</dbReference>
<evidence type="ECO:0000256" key="6">
    <source>
        <dbReference type="HAMAP-Rule" id="MF_00801"/>
    </source>
</evidence>
<dbReference type="EMBL" id="LN879502">
    <property type="protein sequence ID" value="CUI17049.1"/>
    <property type="molecule type" value="Genomic_DNA"/>
</dbReference>
<evidence type="ECO:0000256" key="3">
    <source>
        <dbReference type="ARBA" id="ARBA00022722"/>
    </source>
</evidence>
<keyword evidence="3 6" id="KW-0540">Nuclease</keyword>
<dbReference type="Pfam" id="PF04493">
    <property type="entry name" value="Endonuclease_5"/>
    <property type="match status" value="1"/>
</dbReference>
<feature type="site" description="Interaction with target DNA" evidence="6">
    <location>
        <position position="83"/>
    </location>
</feature>
<dbReference type="CDD" id="cd06559">
    <property type="entry name" value="Endonuclease_V"/>
    <property type="match status" value="1"/>
</dbReference>
<dbReference type="FunCoup" id="A0A0U5JAJ2">
    <property type="interactions" value="283"/>
</dbReference>
<dbReference type="PANTHER" id="PTHR28511">
    <property type="entry name" value="ENDONUCLEASE V"/>
    <property type="match status" value="1"/>
</dbReference>
<dbReference type="GO" id="GO:0043737">
    <property type="term" value="F:deoxyribonuclease V activity"/>
    <property type="evidence" value="ECO:0007669"/>
    <property type="project" value="UniProtKB-UniRule"/>
</dbReference>
<reference evidence="8" key="1">
    <citation type="submission" date="2015-09" db="EMBL/GenBank/DDBJ databases">
        <authorList>
            <person name="Bertelli C."/>
        </authorList>
    </citation>
    <scope>NUCLEOTIDE SEQUENCE [LARGE SCALE GENOMIC DNA]</scope>
    <source>
        <strain evidence="8">KNic</strain>
    </source>
</reference>
<dbReference type="Gene3D" id="3.30.2170.10">
    <property type="entry name" value="archaeoglobus fulgidus dsm 4304 superfamily"/>
    <property type="match status" value="1"/>
</dbReference>